<comment type="caution">
    <text evidence="6">The sequence shown here is derived from an EMBL/GenBank/DDBJ whole genome shotgun (WGS) entry which is preliminary data.</text>
</comment>
<name>A0AAE1K1B0_9FABA</name>
<evidence type="ECO:0000259" key="4">
    <source>
        <dbReference type="Pfam" id="PF03171"/>
    </source>
</evidence>
<sequence>MASSASNQQLMSNVYGGATSAPPPTPSAHSNNNIFPASDTADAFSRLLLHRLPPPTFSLPTRRSSSPATSPPVISLSAYQTPTDDLLSSVSDLGFFQLTTHSVPSDLARSAESESLALFDLPRDQKVSLLPKNWPLGYECDEDDDGDEQGESFRLDGSCSTESTELSLASLREFTRALEKLGLEVIDLLSKAMDFENPVRKDPTRFCSMMWISECEGTAKPVEAGGFYPYIVGLQYQIRSQKHSLLSDSGWVSVLPRVDSVLVTIGDIAQVWSNGRLKKVRGRPVGEVGGENGSRVISMTLLVSLPTESRVAPILAKQAVGNEQEQDKGKEEEGEGELVGKRRVFQSFDFEDYAWRVYHERNLLFKDPLDSGQCSGQHR</sequence>
<feature type="compositionally biased region" description="Polar residues" evidence="3">
    <location>
        <begin position="1"/>
        <end position="12"/>
    </location>
</feature>
<dbReference type="SUPFAM" id="SSF51197">
    <property type="entry name" value="Clavaminate synthase-like"/>
    <property type="match status" value="1"/>
</dbReference>
<dbReference type="AlphaFoldDB" id="A0AAE1K1B0"/>
<dbReference type="Gene3D" id="2.60.120.330">
    <property type="entry name" value="B-lactam Antibiotic, Isopenicillin N Synthase, Chain"/>
    <property type="match status" value="2"/>
</dbReference>
<evidence type="ECO:0000313" key="7">
    <source>
        <dbReference type="Proteomes" id="UP001293593"/>
    </source>
</evidence>
<evidence type="ECO:0000256" key="2">
    <source>
        <dbReference type="ARBA" id="ARBA00023004"/>
    </source>
</evidence>
<dbReference type="Proteomes" id="UP001293593">
    <property type="component" value="Unassembled WGS sequence"/>
</dbReference>
<dbReference type="PANTHER" id="PTHR34945:SF2">
    <property type="entry name" value="2-OXOGLUTARATE (2OG) AND FE(II)-DEPENDENT OXYGENASE SUPERFAMILY PROTEIN"/>
    <property type="match status" value="1"/>
</dbReference>
<protein>
    <submittedName>
        <fullName evidence="6">Uncharacterized protein</fullName>
    </submittedName>
</protein>
<dbReference type="Pfam" id="PF14226">
    <property type="entry name" value="DIOX_N"/>
    <property type="match status" value="1"/>
</dbReference>
<dbReference type="InterPro" id="IPR044861">
    <property type="entry name" value="IPNS-like_FE2OG_OXY"/>
</dbReference>
<dbReference type="InterPro" id="IPR026992">
    <property type="entry name" value="DIOX_N"/>
</dbReference>
<dbReference type="PANTHER" id="PTHR34945">
    <property type="entry name" value="2-OXOGLUTARATE (2OG) AND FE(II)-DEPENDENT OXYGENASE SUPERFAMILY PROTEIN"/>
    <property type="match status" value="1"/>
</dbReference>
<proteinExistence type="predicted"/>
<evidence type="ECO:0000256" key="3">
    <source>
        <dbReference type="SAM" id="MobiDB-lite"/>
    </source>
</evidence>
<accession>A0AAE1K1B0</accession>
<dbReference type="InterPro" id="IPR027443">
    <property type="entry name" value="IPNS-like_sf"/>
</dbReference>
<keyword evidence="2" id="KW-0408">Iron</keyword>
<dbReference type="GO" id="GO:0046872">
    <property type="term" value="F:metal ion binding"/>
    <property type="evidence" value="ECO:0007669"/>
    <property type="project" value="UniProtKB-KW"/>
</dbReference>
<dbReference type="Pfam" id="PF03171">
    <property type="entry name" value="2OG-FeII_Oxy"/>
    <property type="match status" value="1"/>
</dbReference>
<evidence type="ECO:0000259" key="5">
    <source>
        <dbReference type="Pfam" id="PF14226"/>
    </source>
</evidence>
<feature type="domain" description="Non-haem dioxygenase N-terminal" evidence="5">
    <location>
        <begin position="72"/>
        <end position="142"/>
    </location>
</feature>
<organism evidence="6 7">
    <name type="scientific">Acacia crassicarpa</name>
    <name type="common">northern wattle</name>
    <dbReference type="NCBI Taxonomy" id="499986"/>
    <lineage>
        <taxon>Eukaryota</taxon>
        <taxon>Viridiplantae</taxon>
        <taxon>Streptophyta</taxon>
        <taxon>Embryophyta</taxon>
        <taxon>Tracheophyta</taxon>
        <taxon>Spermatophyta</taxon>
        <taxon>Magnoliopsida</taxon>
        <taxon>eudicotyledons</taxon>
        <taxon>Gunneridae</taxon>
        <taxon>Pentapetalae</taxon>
        <taxon>rosids</taxon>
        <taxon>fabids</taxon>
        <taxon>Fabales</taxon>
        <taxon>Fabaceae</taxon>
        <taxon>Caesalpinioideae</taxon>
        <taxon>mimosoid clade</taxon>
        <taxon>Acacieae</taxon>
        <taxon>Acacia</taxon>
    </lineage>
</organism>
<evidence type="ECO:0000313" key="6">
    <source>
        <dbReference type="EMBL" id="KAK4277814.1"/>
    </source>
</evidence>
<reference evidence="6" key="1">
    <citation type="submission" date="2023-10" db="EMBL/GenBank/DDBJ databases">
        <title>Chromosome-level genome of the transformable northern wattle, Acacia crassicarpa.</title>
        <authorList>
            <person name="Massaro I."/>
            <person name="Sinha N.R."/>
            <person name="Poethig S."/>
            <person name="Leichty A.R."/>
        </authorList>
    </citation>
    <scope>NUCLEOTIDE SEQUENCE</scope>
    <source>
        <strain evidence="6">Acra3RX</strain>
        <tissue evidence="6">Leaf</tissue>
    </source>
</reference>
<keyword evidence="1" id="KW-0479">Metal-binding</keyword>
<feature type="region of interest" description="Disordered" evidence="3">
    <location>
        <begin position="1"/>
        <end position="36"/>
    </location>
</feature>
<dbReference type="EMBL" id="JAWXYG010000003">
    <property type="protein sequence ID" value="KAK4277814.1"/>
    <property type="molecule type" value="Genomic_DNA"/>
</dbReference>
<gene>
    <name evidence="6" type="ORF">QN277_015752</name>
</gene>
<feature type="domain" description="Isopenicillin N synthase-like Fe(2+) 2OG dioxygenase" evidence="4">
    <location>
        <begin position="243"/>
        <end position="283"/>
    </location>
</feature>
<evidence type="ECO:0000256" key="1">
    <source>
        <dbReference type="ARBA" id="ARBA00022723"/>
    </source>
</evidence>
<keyword evidence="7" id="KW-1185">Reference proteome</keyword>